<reference evidence="6" key="1">
    <citation type="submission" date="2023-02" db="EMBL/GenBank/DDBJ databases">
        <title>Georgenia sp.10Sc9-8, isolated from a soil sample collected from the Taklamakan desert.</title>
        <authorList>
            <person name="Liu S."/>
        </authorList>
    </citation>
    <scope>NUCLEOTIDE SEQUENCE</scope>
    <source>
        <strain evidence="6">10Sc9-8</strain>
    </source>
</reference>
<dbReference type="Gene3D" id="1.25.40.10">
    <property type="entry name" value="Tetratricopeptide repeat domain"/>
    <property type="match status" value="2"/>
</dbReference>
<organism evidence="6 7">
    <name type="scientific">Georgenia halotolerans</name>
    <dbReference type="NCBI Taxonomy" id="3028317"/>
    <lineage>
        <taxon>Bacteria</taxon>
        <taxon>Bacillati</taxon>
        <taxon>Actinomycetota</taxon>
        <taxon>Actinomycetes</taxon>
        <taxon>Micrococcales</taxon>
        <taxon>Bogoriellaceae</taxon>
        <taxon>Georgenia</taxon>
    </lineage>
</organism>
<evidence type="ECO:0000313" key="6">
    <source>
        <dbReference type="EMBL" id="MDD9208259.1"/>
    </source>
</evidence>
<evidence type="ECO:0000256" key="2">
    <source>
        <dbReference type="ARBA" id="ARBA00023284"/>
    </source>
</evidence>
<gene>
    <name evidence="6" type="ORF">PU560_17585</name>
</gene>
<evidence type="ECO:0000256" key="3">
    <source>
        <dbReference type="PROSITE-ProRule" id="PRU00339"/>
    </source>
</evidence>
<keyword evidence="2" id="KW-0676">Redox-active center</keyword>
<keyword evidence="3" id="KW-0802">TPR repeat</keyword>
<comment type="similarity">
    <text evidence="1">Belongs to the thioredoxin family.</text>
</comment>
<feature type="domain" description="Thioredoxin" evidence="5">
    <location>
        <begin position="44"/>
        <end position="152"/>
    </location>
</feature>
<accession>A0ABT5U1Y9</accession>
<dbReference type="Pfam" id="PF00085">
    <property type="entry name" value="Thioredoxin"/>
    <property type="match status" value="1"/>
</dbReference>
<feature type="repeat" description="TPR" evidence="3">
    <location>
        <begin position="182"/>
        <end position="215"/>
    </location>
</feature>
<feature type="region of interest" description="Disordered" evidence="4">
    <location>
        <begin position="1"/>
        <end position="41"/>
    </location>
</feature>
<dbReference type="SUPFAM" id="SSF48452">
    <property type="entry name" value="TPR-like"/>
    <property type="match status" value="1"/>
</dbReference>
<evidence type="ECO:0000256" key="1">
    <source>
        <dbReference type="ARBA" id="ARBA00008987"/>
    </source>
</evidence>
<dbReference type="InterPro" id="IPR036249">
    <property type="entry name" value="Thioredoxin-like_sf"/>
</dbReference>
<protein>
    <submittedName>
        <fullName evidence="6">Tetratricopeptide repeat protein</fullName>
    </submittedName>
</protein>
<dbReference type="InterPro" id="IPR019734">
    <property type="entry name" value="TPR_rpt"/>
</dbReference>
<dbReference type="Pfam" id="PF13428">
    <property type="entry name" value="TPR_14"/>
    <property type="match status" value="1"/>
</dbReference>
<keyword evidence="7" id="KW-1185">Reference proteome</keyword>
<sequence>MSQPTPSPNLRGAVDLSALSGPSGRPTSGGAGGGAPGGNQGASGAVVVDVTEATFPATVELSAQVPVVIDLWAEWCQPCKTLSPILEKLAHEYGGRFQLAKVDVDANQQIAAAFQVQSIPSVVALVGGQPVPLFQGAYPEAQVRQVLDELLRVAAENGVSGVLAGEEDAAEAVTQEPAEPPLPPLHAEGVAALERGDLDAAADAYRRALKENPGDADARAALAQVELMARVQELDAAQVLAAADEAGPQDVTAQLDAADVEVVSGRTAAAFDRLIAAVRRTAGPDREKVRLRLLDLFEVVGGSSPEVQTARRQLASALY</sequence>
<dbReference type="PROSITE" id="PS51352">
    <property type="entry name" value="THIOREDOXIN_2"/>
    <property type="match status" value="1"/>
</dbReference>
<dbReference type="PANTHER" id="PTHR45663:SF11">
    <property type="entry name" value="GEO12009P1"/>
    <property type="match status" value="1"/>
</dbReference>
<evidence type="ECO:0000256" key="4">
    <source>
        <dbReference type="SAM" id="MobiDB-lite"/>
    </source>
</evidence>
<dbReference type="Gene3D" id="3.40.30.10">
    <property type="entry name" value="Glutaredoxin"/>
    <property type="match status" value="1"/>
</dbReference>
<name>A0ABT5U1Y9_9MICO</name>
<dbReference type="CDD" id="cd02956">
    <property type="entry name" value="ybbN"/>
    <property type="match status" value="1"/>
</dbReference>
<dbReference type="PANTHER" id="PTHR45663">
    <property type="entry name" value="GEO12009P1"/>
    <property type="match status" value="1"/>
</dbReference>
<dbReference type="Proteomes" id="UP001165561">
    <property type="component" value="Unassembled WGS sequence"/>
</dbReference>
<evidence type="ECO:0000313" key="7">
    <source>
        <dbReference type="Proteomes" id="UP001165561"/>
    </source>
</evidence>
<dbReference type="SUPFAM" id="SSF52833">
    <property type="entry name" value="Thioredoxin-like"/>
    <property type="match status" value="1"/>
</dbReference>
<proteinExistence type="inferred from homology"/>
<evidence type="ECO:0000259" key="5">
    <source>
        <dbReference type="PROSITE" id="PS51352"/>
    </source>
</evidence>
<dbReference type="InterPro" id="IPR013766">
    <property type="entry name" value="Thioredoxin_domain"/>
</dbReference>
<dbReference type="Pfam" id="PF14561">
    <property type="entry name" value="TPR_20"/>
    <property type="match status" value="1"/>
</dbReference>
<dbReference type="PROSITE" id="PS50005">
    <property type="entry name" value="TPR"/>
    <property type="match status" value="1"/>
</dbReference>
<feature type="compositionally biased region" description="Gly residues" evidence="4">
    <location>
        <begin position="27"/>
        <end position="41"/>
    </location>
</feature>
<dbReference type="InterPro" id="IPR011990">
    <property type="entry name" value="TPR-like_helical_dom_sf"/>
</dbReference>
<dbReference type="EMBL" id="JARACI010001203">
    <property type="protein sequence ID" value="MDD9208259.1"/>
    <property type="molecule type" value="Genomic_DNA"/>
</dbReference>
<comment type="caution">
    <text evidence="6">The sequence shown here is derived from an EMBL/GenBank/DDBJ whole genome shotgun (WGS) entry which is preliminary data.</text>
</comment>